<proteinExistence type="predicted"/>
<keyword evidence="1" id="KW-1133">Transmembrane helix</keyword>
<reference evidence="2 3" key="1">
    <citation type="submission" date="2017-06" db="EMBL/GenBank/DDBJ databases">
        <title>Draft genome of Bartonella tribocorum strain L103, isolated from a rodent in Laos.</title>
        <authorList>
            <person name="Hadjadj L."/>
            <person name="Jiyipong T."/>
            <person name="Morand S."/>
            <person name="Diene S.M."/>
            <person name="Rolain J.-M."/>
        </authorList>
    </citation>
    <scope>NUCLEOTIDE SEQUENCE [LARGE SCALE GENOMIC DNA]</scope>
    <source>
        <strain evidence="2 3">L103</strain>
    </source>
</reference>
<gene>
    <name evidence="2" type="ORF">CER18_07405</name>
</gene>
<keyword evidence="1" id="KW-0812">Transmembrane</keyword>
<evidence type="ECO:0000313" key="3">
    <source>
        <dbReference type="Proteomes" id="UP000229839"/>
    </source>
</evidence>
<feature type="transmembrane region" description="Helical" evidence="1">
    <location>
        <begin position="6"/>
        <end position="27"/>
    </location>
</feature>
<dbReference type="EMBL" id="NJGE01000019">
    <property type="protein sequence ID" value="PIT68292.1"/>
    <property type="molecule type" value="Genomic_DNA"/>
</dbReference>
<evidence type="ECO:0000313" key="2">
    <source>
        <dbReference type="EMBL" id="PIT68292.1"/>
    </source>
</evidence>
<organism evidence="2 3">
    <name type="scientific">Bartonella tribocorum</name>
    <dbReference type="NCBI Taxonomy" id="85701"/>
    <lineage>
        <taxon>Bacteria</taxon>
        <taxon>Pseudomonadati</taxon>
        <taxon>Pseudomonadota</taxon>
        <taxon>Alphaproteobacteria</taxon>
        <taxon>Hyphomicrobiales</taxon>
        <taxon>Bartonellaceae</taxon>
        <taxon>Bartonella</taxon>
    </lineage>
</organism>
<evidence type="ECO:0000256" key="1">
    <source>
        <dbReference type="SAM" id="Phobius"/>
    </source>
</evidence>
<dbReference type="Proteomes" id="UP000229839">
    <property type="component" value="Unassembled WGS sequence"/>
</dbReference>
<dbReference type="AlphaFoldDB" id="A0A2N9Y9A9"/>
<protein>
    <submittedName>
        <fullName evidence="2">Uncharacterized protein</fullName>
    </submittedName>
</protein>
<feature type="transmembrane region" description="Helical" evidence="1">
    <location>
        <begin position="47"/>
        <end position="67"/>
    </location>
</feature>
<accession>A0A2N9Y9A9</accession>
<name>A0A2N9Y9A9_9HYPH</name>
<keyword evidence="1" id="KW-0472">Membrane</keyword>
<sequence>MDILNNINIITELFLSLCYINIFISLFKLYYGSKVNSKNNIVKKSSITVISFFIVFFLLFCFVNFYIKSNTFMFL</sequence>
<comment type="caution">
    <text evidence="2">The sequence shown here is derived from an EMBL/GenBank/DDBJ whole genome shotgun (WGS) entry which is preliminary data.</text>
</comment>